<comment type="caution">
    <text evidence="2">The sequence shown here is derived from an EMBL/GenBank/DDBJ whole genome shotgun (WGS) entry which is preliminary data.</text>
</comment>
<dbReference type="EMBL" id="QGKX02000095">
    <property type="protein sequence ID" value="KAF3574798.1"/>
    <property type="molecule type" value="Genomic_DNA"/>
</dbReference>
<organism evidence="2 3">
    <name type="scientific">Brassica cretica</name>
    <name type="common">Mustard</name>
    <dbReference type="NCBI Taxonomy" id="69181"/>
    <lineage>
        <taxon>Eukaryota</taxon>
        <taxon>Viridiplantae</taxon>
        <taxon>Streptophyta</taxon>
        <taxon>Embryophyta</taxon>
        <taxon>Tracheophyta</taxon>
        <taxon>Spermatophyta</taxon>
        <taxon>Magnoliopsida</taxon>
        <taxon>eudicotyledons</taxon>
        <taxon>Gunneridae</taxon>
        <taxon>Pentapetalae</taxon>
        <taxon>rosids</taxon>
        <taxon>malvids</taxon>
        <taxon>Brassicales</taxon>
        <taxon>Brassicaceae</taxon>
        <taxon>Brassiceae</taxon>
        <taxon>Brassica</taxon>
    </lineage>
</organism>
<evidence type="ECO:0000313" key="3">
    <source>
        <dbReference type="Proteomes" id="UP000712600"/>
    </source>
</evidence>
<reference evidence="2" key="1">
    <citation type="submission" date="2019-12" db="EMBL/GenBank/DDBJ databases">
        <title>Genome sequencing and annotation of Brassica cretica.</title>
        <authorList>
            <person name="Studholme D.J."/>
            <person name="Sarris P."/>
        </authorList>
    </citation>
    <scope>NUCLEOTIDE SEQUENCE</scope>
    <source>
        <strain evidence="2">PFS-109/04</strain>
        <tissue evidence="2">Leaf</tissue>
    </source>
</reference>
<accession>A0A8S9RN72</accession>
<proteinExistence type="predicted"/>
<feature type="compositionally biased region" description="Basic and acidic residues" evidence="1">
    <location>
        <begin position="214"/>
        <end position="223"/>
    </location>
</feature>
<evidence type="ECO:0000313" key="2">
    <source>
        <dbReference type="EMBL" id="KAF3574798.1"/>
    </source>
</evidence>
<feature type="region of interest" description="Disordered" evidence="1">
    <location>
        <begin position="172"/>
        <end position="293"/>
    </location>
</feature>
<feature type="compositionally biased region" description="Basic and acidic residues" evidence="1">
    <location>
        <begin position="180"/>
        <end position="207"/>
    </location>
</feature>
<feature type="region of interest" description="Disordered" evidence="1">
    <location>
        <begin position="326"/>
        <end position="391"/>
    </location>
</feature>
<name>A0A8S9RN72_BRACR</name>
<feature type="compositionally biased region" description="Acidic residues" evidence="1">
    <location>
        <begin position="382"/>
        <end position="391"/>
    </location>
</feature>
<sequence>MHGFVSYRRFGKVSDRAMYVLGRYVATELGWSSVARAWSQRSARAVYVFGPYVVTELIWSSRPSRVRARSLRCDRAVCVLGRYLAPEVGLCVVRWPYLSLSVADLDTCPLPSDNRYLVVRLRFEQDFTARLFAVTLRRGKNPNSNVEEGIVIDEPTYIERDGKSGSQTIVLDDLEPDSELPPKKGKPDQTKDVEKPQPDLNDRKGESKDEENVDRETQDDVDRQPAPIAPKLVISSELTDTPRVPAGKHSGSKRATRSYPKRSRAPKATRWSTKLHRAREEVMENPELSSEVQNLKERLGEHSKRLEQGAEKLNQLESENLTLRDENQALNTANNKKCSFQTRIHPMPTLETPNSGGDTPLPPMTSQRDGAAHEKAKGTQNYDEEDNESEP</sequence>
<dbReference type="AlphaFoldDB" id="A0A8S9RN72"/>
<feature type="compositionally biased region" description="Basic residues" evidence="1">
    <location>
        <begin position="250"/>
        <end position="277"/>
    </location>
</feature>
<protein>
    <submittedName>
        <fullName evidence="2">Uncharacterized protein</fullName>
    </submittedName>
</protein>
<dbReference type="Proteomes" id="UP000712600">
    <property type="component" value="Unassembled WGS sequence"/>
</dbReference>
<gene>
    <name evidence="2" type="ORF">F2Q69_00059726</name>
</gene>
<feature type="compositionally biased region" description="Polar residues" evidence="1">
    <location>
        <begin position="328"/>
        <end position="342"/>
    </location>
</feature>
<evidence type="ECO:0000256" key="1">
    <source>
        <dbReference type="SAM" id="MobiDB-lite"/>
    </source>
</evidence>